<evidence type="ECO:0000313" key="7">
    <source>
        <dbReference type="EMBL" id="CAL1593591.1"/>
    </source>
</evidence>
<evidence type="ECO:0000256" key="1">
    <source>
        <dbReference type="ARBA" id="ARBA00000707"/>
    </source>
</evidence>
<dbReference type="InterPro" id="IPR001394">
    <property type="entry name" value="Peptidase_C19_UCH"/>
</dbReference>
<protein>
    <recommendedName>
        <fullName evidence="2">ubiquitinyl hydrolase 1</fullName>
        <ecNumber evidence="2">3.4.19.12</ecNumber>
    </recommendedName>
</protein>
<feature type="region of interest" description="Disordered" evidence="4">
    <location>
        <begin position="500"/>
        <end position="541"/>
    </location>
</feature>
<sequence length="604" mass="68005">MFTDQTELQHSDLEAEADGPMDKPPDACAEVSDEEELEPTSTKAQKNKRTKRIDACAEVSDEEELEPTSTKAQKNKRTKRTDACAEVSDEEELEPTSTKAQKNKRTKRTDACAEVSDEEELEPTSTKAQKNKRTKRTDACAEVSDEEELEPTSTKAQKNKRTKRTDEASRNPKKPWSEEESRGEEDGERNSGISENPSDVFRFLVEDRIQCCQTRRVRYTQRVDYCIQLPAPFEAATNREELLAYEAKRKEAEENMRAPPEPVRARIPFTACLQAFTEPENVPDFWSSALQAKSAGVKTSRFASFPEYLVLQIKKFTFGVDWVPKKLDLAIDVPDFLDLSRLRATGLQSGEEELPDLMPPIVLPEDTRDNSMSSIDSPEIDETSAMQLAEMGFPLEACRKAVYYTGNMGPEMAFNWIIAHMEEPDFAEPLTLPSAMEPGLSTSDSSMGATPLDNSPPEESISILTSMGFPRAHSIRALKNTNNNLERALDWIFTHPEEEESDALSDMADTEPNDIGFSNTNSHSDATLSPEREAEGPRVKDGPGRYELFAFISHMGASTMSGHYICHIKKEGRWVIYNDHKVCLSERPPKDLGYIYFYRRLSSS</sequence>
<dbReference type="Pfam" id="PF00627">
    <property type="entry name" value="UBA"/>
    <property type="match status" value="2"/>
</dbReference>
<dbReference type="SMART" id="SM00165">
    <property type="entry name" value="UBA"/>
    <property type="match status" value="2"/>
</dbReference>
<dbReference type="PANTHER" id="PTHR21646">
    <property type="entry name" value="UBIQUITIN CARBOXYL-TERMINAL HYDROLASE"/>
    <property type="match status" value="1"/>
</dbReference>
<dbReference type="InterPro" id="IPR028889">
    <property type="entry name" value="USP"/>
</dbReference>
<feature type="domain" description="UBA" evidence="5">
    <location>
        <begin position="455"/>
        <end position="495"/>
    </location>
</feature>
<dbReference type="AlphaFoldDB" id="A0AAV2KZD2"/>
<feature type="compositionally biased region" description="Acidic residues" evidence="4">
    <location>
        <begin position="500"/>
        <end position="512"/>
    </location>
</feature>
<dbReference type="PROSITE" id="PS50235">
    <property type="entry name" value="USP_3"/>
    <property type="match status" value="1"/>
</dbReference>
<dbReference type="Gene3D" id="1.10.8.10">
    <property type="entry name" value="DNA helicase RuvA subunit, C-terminal domain"/>
    <property type="match status" value="2"/>
</dbReference>
<dbReference type="SUPFAM" id="SSF46934">
    <property type="entry name" value="UBA-like"/>
    <property type="match status" value="1"/>
</dbReference>
<dbReference type="PANTHER" id="PTHR21646:SF105">
    <property type="entry name" value="UBIQUITIN CARBOXYL-TERMINAL HYDROLASE 13"/>
    <property type="match status" value="1"/>
</dbReference>
<feature type="region of interest" description="Disordered" evidence="4">
    <location>
        <begin position="430"/>
        <end position="457"/>
    </location>
</feature>
<evidence type="ECO:0000256" key="3">
    <source>
        <dbReference type="ARBA" id="ARBA00022801"/>
    </source>
</evidence>
<gene>
    <name evidence="7" type="ORF">KC01_LOCUS22670</name>
</gene>
<dbReference type="EMBL" id="OZ035824">
    <property type="protein sequence ID" value="CAL1593591.1"/>
    <property type="molecule type" value="Genomic_DNA"/>
</dbReference>
<accession>A0AAV2KZD2</accession>
<dbReference type="InterPro" id="IPR050185">
    <property type="entry name" value="Ub_carboxyl-term_hydrolase"/>
</dbReference>
<feature type="region of interest" description="Disordered" evidence="4">
    <location>
        <begin position="1"/>
        <end position="196"/>
    </location>
</feature>
<dbReference type="GO" id="GO:0004843">
    <property type="term" value="F:cysteine-type deubiquitinase activity"/>
    <property type="evidence" value="ECO:0007669"/>
    <property type="project" value="UniProtKB-EC"/>
</dbReference>
<evidence type="ECO:0000256" key="4">
    <source>
        <dbReference type="SAM" id="MobiDB-lite"/>
    </source>
</evidence>
<keyword evidence="8" id="KW-1185">Reference proteome</keyword>
<comment type="catalytic activity">
    <reaction evidence="1">
        <text>Thiol-dependent hydrolysis of ester, thioester, amide, peptide and isopeptide bonds formed by the C-terminal Gly of ubiquitin (a 76-residue protein attached to proteins as an intracellular targeting signal).</text>
        <dbReference type="EC" id="3.4.19.12"/>
    </reaction>
</comment>
<evidence type="ECO:0000256" key="2">
    <source>
        <dbReference type="ARBA" id="ARBA00012759"/>
    </source>
</evidence>
<dbReference type="GO" id="GO:0016579">
    <property type="term" value="P:protein deubiquitination"/>
    <property type="evidence" value="ECO:0007669"/>
    <property type="project" value="InterPro"/>
</dbReference>
<name>A0AAV2KZD2_KNICA</name>
<dbReference type="FunFam" id="1.10.8.10:FF:000016">
    <property type="entry name" value="Ubiquitin carboxyl-terminal hydrolase"/>
    <property type="match status" value="1"/>
</dbReference>
<dbReference type="CDD" id="cd02257">
    <property type="entry name" value="Peptidase_C19"/>
    <property type="match status" value="1"/>
</dbReference>
<dbReference type="InterPro" id="IPR015940">
    <property type="entry name" value="UBA"/>
</dbReference>
<dbReference type="CDD" id="cd14386">
    <property type="entry name" value="UBA2_UBP5"/>
    <property type="match status" value="1"/>
</dbReference>
<evidence type="ECO:0000313" key="8">
    <source>
        <dbReference type="Proteomes" id="UP001497482"/>
    </source>
</evidence>
<organism evidence="7 8">
    <name type="scientific">Knipowitschia caucasica</name>
    <name type="common">Caucasian dwarf goby</name>
    <name type="synonym">Pomatoschistus caucasicus</name>
    <dbReference type="NCBI Taxonomy" id="637954"/>
    <lineage>
        <taxon>Eukaryota</taxon>
        <taxon>Metazoa</taxon>
        <taxon>Chordata</taxon>
        <taxon>Craniata</taxon>
        <taxon>Vertebrata</taxon>
        <taxon>Euteleostomi</taxon>
        <taxon>Actinopterygii</taxon>
        <taxon>Neopterygii</taxon>
        <taxon>Teleostei</taxon>
        <taxon>Neoteleostei</taxon>
        <taxon>Acanthomorphata</taxon>
        <taxon>Gobiaria</taxon>
        <taxon>Gobiiformes</taxon>
        <taxon>Gobioidei</taxon>
        <taxon>Gobiidae</taxon>
        <taxon>Gobiinae</taxon>
        <taxon>Knipowitschia</taxon>
    </lineage>
</organism>
<feature type="compositionally biased region" description="Basic and acidic residues" evidence="4">
    <location>
        <begin position="164"/>
        <end position="180"/>
    </location>
</feature>
<reference evidence="7 8" key="1">
    <citation type="submission" date="2024-04" db="EMBL/GenBank/DDBJ databases">
        <authorList>
            <person name="Waldvogel A.-M."/>
            <person name="Schoenle A."/>
        </authorList>
    </citation>
    <scope>NUCLEOTIDE SEQUENCE [LARGE SCALE GENOMIC DNA]</scope>
</reference>
<dbReference type="InterPro" id="IPR018200">
    <property type="entry name" value="USP_CS"/>
</dbReference>
<keyword evidence="3" id="KW-0378">Hydrolase</keyword>
<feature type="domain" description="USP" evidence="6">
    <location>
        <begin position="1"/>
        <end position="601"/>
    </location>
</feature>
<dbReference type="InterPro" id="IPR038765">
    <property type="entry name" value="Papain-like_cys_pep_sf"/>
</dbReference>
<dbReference type="InterPro" id="IPR009060">
    <property type="entry name" value="UBA-like_sf"/>
</dbReference>
<dbReference type="Pfam" id="PF00443">
    <property type="entry name" value="UCH"/>
    <property type="match status" value="1"/>
</dbReference>
<dbReference type="CDD" id="cd14384">
    <property type="entry name" value="UBA1_UBP13"/>
    <property type="match status" value="1"/>
</dbReference>
<dbReference type="EC" id="3.4.19.12" evidence="2"/>
<dbReference type="Proteomes" id="UP001497482">
    <property type="component" value="Chromosome 2"/>
</dbReference>
<dbReference type="SUPFAM" id="SSF54001">
    <property type="entry name" value="Cysteine proteinases"/>
    <property type="match status" value="1"/>
</dbReference>
<feature type="domain" description="UBA" evidence="5">
    <location>
        <begin position="379"/>
        <end position="420"/>
    </location>
</feature>
<dbReference type="Gene3D" id="3.90.70.10">
    <property type="entry name" value="Cysteine proteinases"/>
    <property type="match status" value="2"/>
</dbReference>
<feature type="compositionally biased region" description="Basic and acidic residues" evidence="4">
    <location>
        <begin position="530"/>
        <end position="541"/>
    </location>
</feature>
<proteinExistence type="predicted"/>
<evidence type="ECO:0000259" key="5">
    <source>
        <dbReference type="PROSITE" id="PS50030"/>
    </source>
</evidence>
<feature type="compositionally biased region" description="Polar residues" evidence="4">
    <location>
        <begin position="516"/>
        <end position="527"/>
    </location>
</feature>
<evidence type="ECO:0000259" key="6">
    <source>
        <dbReference type="PROSITE" id="PS50235"/>
    </source>
</evidence>
<dbReference type="PROSITE" id="PS50030">
    <property type="entry name" value="UBA"/>
    <property type="match status" value="2"/>
</dbReference>
<dbReference type="PROSITE" id="PS00973">
    <property type="entry name" value="USP_2"/>
    <property type="match status" value="1"/>
</dbReference>